<keyword evidence="3" id="KW-1185">Reference proteome</keyword>
<feature type="signal peptide" evidence="1">
    <location>
        <begin position="1"/>
        <end position="17"/>
    </location>
</feature>
<reference evidence="2" key="1">
    <citation type="submission" date="2020-08" db="EMBL/GenBank/DDBJ databases">
        <title>Multicomponent nature underlies the extraordinary mechanical properties of spider dragline silk.</title>
        <authorList>
            <person name="Kono N."/>
            <person name="Nakamura H."/>
            <person name="Mori M."/>
            <person name="Yoshida Y."/>
            <person name="Ohtoshi R."/>
            <person name="Malay A.D."/>
            <person name="Moran D.A.P."/>
            <person name="Tomita M."/>
            <person name="Numata K."/>
            <person name="Arakawa K."/>
        </authorList>
    </citation>
    <scope>NUCLEOTIDE SEQUENCE</scope>
</reference>
<organism evidence="2 3">
    <name type="scientific">Trichonephila inaurata madagascariensis</name>
    <dbReference type="NCBI Taxonomy" id="2747483"/>
    <lineage>
        <taxon>Eukaryota</taxon>
        <taxon>Metazoa</taxon>
        <taxon>Ecdysozoa</taxon>
        <taxon>Arthropoda</taxon>
        <taxon>Chelicerata</taxon>
        <taxon>Arachnida</taxon>
        <taxon>Araneae</taxon>
        <taxon>Araneomorphae</taxon>
        <taxon>Entelegynae</taxon>
        <taxon>Araneoidea</taxon>
        <taxon>Nephilidae</taxon>
        <taxon>Trichonephila</taxon>
        <taxon>Trichonephila inaurata</taxon>
    </lineage>
</organism>
<evidence type="ECO:0000256" key="1">
    <source>
        <dbReference type="SAM" id="SignalP"/>
    </source>
</evidence>
<dbReference type="AlphaFoldDB" id="A0A8X7BYC5"/>
<name>A0A8X7BYC5_9ARAC</name>
<comment type="caution">
    <text evidence="2">The sequence shown here is derived from an EMBL/GenBank/DDBJ whole genome shotgun (WGS) entry which is preliminary data.</text>
</comment>
<evidence type="ECO:0000313" key="3">
    <source>
        <dbReference type="Proteomes" id="UP000886998"/>
    </source>
</evidence>
<proteinExistence type="predicted"/>
<accession>A0A8X7BYC5</accession>
<keyword evidence="1" id="KW-0732">Signal</keyword>
<dbReference type="Proteomes" id="UP000886998">
    <property type="component" value="Unassembled WGS sequence"/>
</dbReference>
<sequence>MDLAHLYFILILDEIFGLPISMNCERLQIVNLNSENFQYCMRTFPHAIEAPPFAQEDDTTWLTCTLDKCFLEQRRQQALNYGNNQKSPEDELSTMEAKLKTLKDRQDPPSPWQVELALIKNCTPITMFPPTPLLTGLRDTFILTP</sequence>
<feature type="chain" id="PRO_5036483234" evidence="1">
    <location>
        <begin position="18"/>
        <end position="145"/>
    </location>
</feature>
<gene>
    <name evidence="2" type="ORF">TNIN_472021</name>
</gene>
<dbReference type="EMBL" id="BMAV01005996">
    <property type="protein sequence ID" value="GFY47538.1"/>
    <property type="molecule type" value="Genomic_DNA"/>
</dbReference>
<evidence type="ECO:0000313" key="2">
    <source>
        <dbReference type="EMBL" id="GFY47538.1"/>
    </source>
</evidence>
<protein>
    <submittedName>
        <fullName evidence="2">Uncharacterized protein</fullName>
    </submittedName>
</protein>